<keyword evidence="7" id="KW-0456">Lyase</keyword>
<dbReference type="PROSITE" id="PS00105">
    <property type="entry name" value="AA_TRANSFER_CLASS_1"/>
    <property type="match status" value="1"/>
</dbReference>
<dbReference type="Gene3D" id="3.40.640.10">
    <property type="entry name" value="Type I PLP-dependent aspartate aminotransferase-like (Major domain)"/>
    <property type="match status" value="1"/>
</dbReference>
<evidence type="ECO:0000256" key="4">
    <source>
        <dbReference type="ARBA" id="ARBA00012285"/>
    </source>
</evidence>
<dbReference type="Gene3D" id="3.90.1150.10">
    <property type="entry name" value="Aspartate Aminotransferase, domain 1"/>
    <property type="match status" value="1"/>
</dbReference>
<comment type="caution">
    <text evidence="11">The sequence shown here is derived from an EMBL/GenBank/DDBJ whole genome shotgun (WGS) entry which is preliminary data.</text>
</comment>
<evidence type="ECO:0000256" key="6">
    <source>
        <dbReference type="ARBA" id="ARBA00022898"/>
    </source>
</evidence>
<evidence type="ECO:0000313" key="12">
    <source>
        <dbReference type="Proteomes" id="UP000323166"/>
    </source>
</evidence>
<evidence type="ECO:0000256" key="2">
    <source>
        <dbReference type="ARBA" id="ARBA00003444"/>
    </source>
</evidence>
<comment type="cofactor">
    <cofactor evidence="1">
        <name>pyridoxal 5'-phosphate</name>
        <dbReference type="ChEBI" id="CHEBI:597326"/>
    </cofactor>
</comment>
<comment type="catalytic activity">
    <reaction evidence="9">
        <text>O-phospho-L-threonine + H(+) = (R)-1-aminopropan-2-yl phosphate + CO2</text>
        <dbReference type="Rhea" id="RHEA:11492"/>
        <dbReference type="ChEBI" id="CHEBI:15378"/>
        <dbReference type="ChEBI" id="CHEBI:16526"/>
        <dbReference type="ChEBI" id="CHEBI:58563"/>
        <dbReference type="ChEBI" id="CHEBI:58675"/>
        <dbReference type="EC" id="4.1.1.81"/>
    </reaction>
</comment>
<dbReference type="SUPFAM" id="SSF53383">
    <property type="entry name" value="PLP-dependent transferases"/>
    <property type="match status" value="1"/>
</dbReference>
<evidence type="ECO:0000256" key="5">
    <source>
        <dbReference type="ARBA" id="ARBA00022573"/>
    </source>
</evidence>
<keyword evidence="5" id="KW-0169">Cobalamin biosynthesis</keyword>
<keyword evidence="12" id="KW-1185">Reference proteome</keyword>
<evidence type="ECO:0000313" key="11">
    <source>
        <dbReference type="EMBL" id="TYO97841.1"/>
    </source>
</evidence>
<dbReference type="InterPro" id="IPR015424">
    <property type="entry name" value="PyrdxlP-dep_Trfase"/>
</dbReference>
<dbReference type="EC" id="4.1.1.81" evidence="4"/>
<dbReference type="AlphaFoldDB" id="A0A5S4ZXN1"/>
<name>A0A5S4ZXN1_9FIRM</name>
<comment type="function">
    <text evidence="2">Decarboxylates L-threonine-O-3-phosphate to yield (R)-1-amino-2-propanol O-2-phosphate, the precursor for the linkage between the nucleotide loop and the corrin ring in cobalamin.</text>
</comment>
<protein>
    <recommendedName>
        <fullName evidence="4">threonine-phosphate decarboxylase</fullName>
        <ecNumber evidence="4">4.1.1.81</ecNumber>
    </recommendedName>
    <alternativeName>
        <fullName evidence="8">L-threonine-O-3-phosphate decarboxylase</fullName>
    </alternativeName>
</protein>
<dbReference type="InterPro" id="IPR004838">
    <property type="entry name" value="NHTrfase_class1_PyrdxlP-BS"/>
</dbReference>
<organism evidence="11 12">
    <name type="scientific">Desulfallas thermosapovorans DSM 6562</name>
    <dbReference type="NCBI Taxonomy" id="1121431"/>
    <lineage>
        <taxon>Bacteria</taxon>
        <taxon>Bacillati</taxon>
        <taxon>Bacillota</taxon>
        <taxon>Clostridia</taxon>
        <taxon>Eubacteriales</taxon>
        <taxon>Desulfallaceae</taxon>
        <taxon>Desulfallas</taxon>
    </lineage>
</organism>
<reference evidence="11 12" key="1">
    <citation type="submission" date="2019-07" db="EMBL/GenBank/DDBJ databases">
        <title>Genomic Encyclopedia of Type Strains, Phase I: the one thousand microbial genomes (KMG-I) project.</title>
        <authorList>
            <person name="Kyrpides N."/>
        </authorList>
    </citation>
    <scope>NUCLEOTIDE SEQUENCE [LARGE SCALE GENOMIC DNA]</scope>
    <source>
        <strain evidence="11 12">DSM 6562</strain>
    </source>
</reference>
<dbReference type="InterPro" id="IPR005860">
    <property type="entry name" value="CobD"/>
</dbReference>
<dbReference type="GO" id="GO:0030170">
    <property type="term" value="F:pyridoxal phosphate binding"/>
    <property type="evidence" value="ECO:0007669"/>
    <property type="project" value="InterPro"/>
</dbReference>
<dbReference type="CDD" id="cd00609">
    <property type="entry name" value="AAT_like"/>
    <property type="match status" value="1"/>
</dbReference>
<evidence type="ECO:0000259" key="10">
    <source>
        <dbReference type="Pfam" id="PF00155"/>
    </source>
</evidence>
<dbReference type="InterPro" id="IPR004839">
    <property type="entry name" value="Aminotransferase_I/II_large"/>
</dbReference>
<evidence type="ECO:0000256" key="3">
    <source>
        <dbReference type="ARBA" id="ARBA00004953"/>
    </source>
</evidence>
<dbReference type="UniPathway" id="UPA00148"/>
<gene>
    <name evidence="11" type="ORF">LX24_00124</name>
</gene>
<feature type="domain" description="Aminotransferase class I/classII large" evidence="10">
    <location>
        <begin position="26"/>
        <end position="356"/>
    </location>
</feature>
<dbReference type="InterPro" id="IPR015422">
    <property type="entry name" value="PyrdxlP-dep_Trfase_small"/>
</dbReference>
<dbReference type="Proteomes" id="UP000323166">
    <property type="component" value="Unassembled WGS sequence"/>
</dbReference>
<dbReference type="NCBIfam" id="TIGR01140">
    <property type="entry name" value="L_thr_O3P_dcar"/>
    <property type="match status" value="1"/>
</dbReference>
<dbReference type="EMBL" id="VNHM01000001">
    <property type="protein sequence ID" value="TYO97841.1"/>
    <property type="molecule type" value="Genomic_DNA"/>
</dbReference>
<dbReference type="GO" id="GO:0009236">
    <property type="term" value="P:cobalamin biosynthetic process"/>
    <property type="evidence" value="ECO:0007669"/>
    <property type="project" value="UniProtKB-UniPathway"/>
</dbReference>
<evidence type="ECO:0000256" key="7">
    <source>
        <dbReference type="ARBA" id="ARBA00023239"/>
    </source>
</evidence>
<evidence type="ECO:0000256" key="8">
    <source>
        <dbReference type="ARBA" id="ARBA00029996"/>
    </source>
</evidence>
<dbReference type="Pfam" id="PF00155">
    <property type="entry name" value="Aminotran_1_2"/>
    <property type="match status" value="1"/>
</dbReference>
<keyword evidence="6" id="KW-0663">Pyridoxal phosphate</keyword>
<dbReference type="GO" id="GO:0048472">
    <property type="term" value="F:threonine-phosphate decarboxylase activity"/>
    <property type="evidence" value="ECO:0007669"/>
    <property type="project" value="UniProtKB-EC"/>
</dbReference>
<proteinExistence type="predicted"/>
<accession>A0A5S4ZXN1</accession>
<dbReference type="InterPro" id="IPR015421">
    <property type="entry name" value="PyrdxlP-dep_Trfase_major"/>
</dbReference>
<dbReference type="PANTHER" id="PTHR42885">
    <property type="entry name" value="HISTIDINOL-PHOSPHATE AMINOTRANSFERASE-RELATED"/>
    <property type="match status" value="1"/>
</dbReference>
<comment type="pathway">
    <text evidence="3">Cofactor biosynthesis; adenosylcobalamin biosynthesis.</text>
</comment>
<dbReference type="PANTHER" id="PTHR42885:SF1">
    <property type="entry name" value="THREONINE-PHOSPHATE DECARBOXYLASE"/>
    <property type="match status" value="1"/>
</dbReference>
<evidence type="ECO:0000256" key="9">
    <source>
        <dbReference type="ARBA" id="ARBA00048531"/>
    </source>
</evidence>
<sequence length="367" mass="40387">MIHNEYKHGGDIYGAARSLQCNPREIYDFSANINPLGASPLVLKAIIENLDLIRHYPDPCCTDLRAGLTKHLKVAPEKMLPGNGAAELIYLLARVMGYRRAVITAPTFVEYGAAITSAGGVICEVPLLEEEEFVLPVSRLKRVMESADVVFICNPNNPTGKAVQRAVIQSIVDYAKKYGATVVVDEAFIDFIYRQEQYTVLPLLDEYPNLVVLYSLTKFFGIPGLRLGVLLAAEPVIKKLESAKDPWNVNSLAQIAGVAALADEDHMARTRQIIWREKEFLCQAISQIPGLKAYAGEANYLLVKIKSHALDSSRLAARTARQGVLVRDCASFNGLGNRYIRVAVKTRAENEVLLNVLSETMKGVANG</sequence>
<evidence type="ECO:0000256" key="1">
    <source>
        <dbReference type="ARBA" id="ARBA00001933"/>
    </source>
</evidence>